<dbReference type="InterPro" id="IPR020841">
    <property type="entry name" value="PKS_Beta-ketoAc_synthase_dom"/>
</dbReference>
<dbReference type="Pfam" id="PF08242">
    <property type="entry name" value="Methyltransf_12"/>
    <property type="match status" value="1"/>
</dbReference>
<feature type="active site" description="Proton donor; for dehydratase activity" evidence="8">
    <location>
        <position position="1111"/>
    </location>
</feature>
<dbReference type="SUPFAM" id="SSF50129">
    <property type="entry name" value="GroES-like"/>
    <property type="match status" value="1"/>
</dbReference>
<dbReference type="GO" id="GO:0016491">
    <property type="term" value="F:oxidoreductase activity"/>
    <property type="evidence" value="ECO:0007669"/>
    <property type="project" value="UniProtKB-KW"/>
</dbReference>
<organism evidence="11 12">
    <name type="scientific">Colletotrichum spaethianum</name>
    <dbReference type="NCBI Taxonomy" id="700344"/>
    <lineage>
        <taxon>Eukaryota</taxon>
        <taxon>Fungi</taxon>
        <taxon>Dikarya</taxon>
        <taxon>Ascomycota</taxon>
        <taxon>Pezizomycotina</taxon>
        <taxon>Sordariomycetes</taxon>
        <taxon>Hypocreomycetidae</taxon>
        <taxon>Glomerellales</taxon>
        <taxon>Glomerellaceae</taxon>
        <taxon>Colletotrichum</taxon>
        <taxon>Colletotrichum spaethianum species complex</taxon>
    </lineage>
</organism>
<dbReference type="Gene3D" id="3.10.129.110">
    <property type="entry name" value="Polyketide synthase dehydratase"/>
    <property type="match status" value="1"/>
</dbReference>
<dbReference type="RefSeq" id="XP_049126693.1">
    <property type="nucleotide sequence ID" value="XM_049270736.1"/>
</dbReference>
<dbReference type="CDD" id="cd02440">
    <property type="entry name" value="AdoMet_MTases"/>
    <property type="match status" value="1"/>
</dbReference>
<dbReference type="InterPro" id="IPR042104">
    <property type="entry name" value="PKS_dehydratase_sf"/>
</dbReference>
<dbReference type="Pfam" id="PF16197">
    <property type="entry name" value="KAsynt_C_assoc"/>
    <property type="match status" value="1"/>
</dbReference>
<dbReference type="PANTHER" id="PTHR43775">
    <property type="entry name" value="FATTY ACID SYNTHASE"/>
    <property type="match status" value="1"/>
</dbReference>
<evidence type="ECO:0000313" key="12">
    <source>
        <dbReference type="Proteomes" id="UP001055115"/>
    </source>
</evidence>
<evidence type="ECO:0000256" key="8">
    <source>
        <dbReference type="PROSITE-ProRule" id="PRU01363"/>
    </source>
</evidence>
<dbReference type="InterPro" id="IPR013217">
    <property type="entry name" value="Methyltransf_12"/>
</dbReference>
<dbReference type="PROSITE" id="PS52019">
    <property type="entry name" value="PKS_MFAS_DH"/>
    <property type="match status" value="1"/>
</dbReference>
<evidence type="ECO:0000256" key="4">
    <source>
        <dbReference type="ARBA" id="ARBA00022857"/>
    </source>
</evidence>
<dbReference type="Proteomes" id="UP001055115">
    <property type="component" value="Unassembled WGS sequence"/>
</dbReference>
<dbReference type="InterPro" id="IPR001227">
    <property type="entry name" value="Ac_transferase_dom_sf"/>
</dbReference>
<evidence type="ECO:0000256" key="3">
    <source>
        <dbReference type="ARBA" id="ARBA00022679"/>
    </source>
</evidence>
<dbReference type="Pfam" id="PF21089">
    <property type="entry name" value="PKS_DH_N"/>
    <property type="match status" value="1"/>
</dbReference>
<dbReference type="InterPro" id="IPR013149">
    <property type="entry name" value="ADH-like_C"/>
</dbReference>
<protein>
    <submittedName>
        <fullName evidence="11">Highly reducing polyketide synthase fum1</fullName>
    </submittedName>
</protein>
<dbReference type="SUPFAM" id="SSF51735">
    <property type="entry name" value="NAD(P)-binding Rossmann-fold domains"/>
    <property type="match status" value="2"/>
</dbReference>
<feature type="domain" description="PKS/mFAS DH" evidence="10">
    <location>
        <begin position="905"/>
        <end position="1202"/>
    </location>
</feature>
<comment type="caution">
    <text evidence="11">The sequence shown here is derived from an EMBL/GenBank/DDBJ whole genome shotgun (WGS) entry which is preliminary data.</text>
</comment>
<keyword evidence="6" id="KW-0511">Multifunctional enzyme</keyword>
<dbReference type="FunFam" id="3.40.50.720:FF:000209">
    <property type="entry name" value="Polyketide synthase Pks12"/>
    <property type="match status" value="1"/>
</dbReference>
<dbReference type="InterPro" id="IPR032821">
    <property type="entry name" value="PKS_assoc"/>
</dbReference>
<dbReference type="GO" id="GO:0044550">
    <property type="term" value="P:secondary metabolite biosynthetic process"/>
    <property type="evidence" value="ECO:0007669"/>
    <property type="project" value="TreeGrafter"/>
</dbReference>
<evidence type="ECO:0000259" key="10">
    <source>
        <dbReference type="PROSITE" id="PS52019"/>
    </source>
</evidence>
<feature type="active site" description="Proton acceptor; for dehydratase activity" evidence="8">
    <location>
        <position position="937"/>
    </location>
</feature>
<evidence type="ECO:0000256" key="2">
    <source>
        <dbReference type="ARBA" id="ARBA00022553"/>
    </source>
</evidence>
<dbReference type="InterPro" id="IPR013154">
    <property type="entry name" value="ADH-like_N"/>
</dbReference>
<dbReference type="GO" id="GO:0004312">
    <property type="term" value="F:fatty acid synthase activity"/>
    <property type="evidence" value="ECO:0007669"/>
    <property type="project" value="TreeGrafter"/>
</dbReference>
<keyword evidence="2" id="KW-0597">Phosphoprotein</keyword>
<dbReference type="InterPro" id="IPR020807">
    <property type="entry name" value="PKS_DH"/>
</dbReference>
<dbReference type="Pfam" id="PF14765">
    <property type="entry name" value="PS-DH"/>
    <property type="match status" value="1"/>
</dbReference>
<feature type="domain" description="Ketosynthase family 3 (KS3)" evidence="9">
    <location>
        <begin position="6"/>
        <end position="431"/>
    </location>
</feature>
<reference evidence="11 12" key="1">
    <citation type="submission" date="2022-03" db="EMBL/GenBank/DDBJ databases">
        <title>Genome data of Colletotrichum spp.</title>
        <authorList>
            <person name="Utami Y.D."/>
            <person name="Hiruma K."/>
        </authorList>
    </citation>
    <scope>NUCLEOTIDE SEQUENCE [LARGE SCALE GENOMIC DNA]</scope>
    <source>
        <strain evidence="11 12">MAFF 239500</strain>
    </source>
</reference>
<dbReference type="InterPro" id="IPR020843">
    <property type="entry name" value="ER"/>
</dbReference>
<dbReference type="GO" id="GO:0006633">
    <property type="term" value="P:fatty acid biosynthetic process"/>
    <property type="evidence" value="ECO:0007669"/>
    <property type="project" value="InterPro"/>
</dbReference>
<dbReference type="SMART" id="SM00826">
    <property type="entry name" value="PKS_DH"/>
    <property type="match status" value="1"/>
</dbReference>
<dbReference type="GeneID" id="73325326"/>
<evidence type="ECO:0000256" key="6">
    <source>
        <dbReference type="ARBA" id="ARBA00023268"/>
    </source>
</evidence>
<dbReference type="SUPFAM" id="SSF53335">
    <property type="entry name" value="S-adenosyl-L-methionine-dependent methyltransferases"/>
    <property type="match status" value="1"/>
</dbReference>
<keyword evidence="12" id="KW-1185">Reference proteome</keyword>
<dbReference type="Gene3D" id="3.90.180.10">
    <property type="entry name" value="Medium-chain alcohol dehydrogenases, catalytic domain"/>
    <property type="match status" value="1"/>
</dbReference>
<dbReference type="InterPro" id="IPR016036">
    <property type="entry name" value="Malonyl_transacylase_ACP-bd"/>
</dbReference>
<dbReference type="PROSITE" id="PS00606">
    <property type="entry name" value="KS3_1"/>
    <property type="match status" value="1"/>
</dbReference>
<dbReference type="InterPro" id="IPR018201">
    <property type="entry name" value="Ketoacyl_synth_AS"/>
</dbReference>
<dbReference type="Pfam" id="PF00698">
    <property type="entry name" value="Acyl_transf_1"/>
    <property type="match status" value="1"/>
</dbReference>
<dbReference type="InterPro" id="IPR014031">
    <property type="entry name" value="Ketoacyl_synth_C"/>
</dbReference>
<keyword evidence="1" id="KW-0596">Phosphopantetheine</keyword>
<dbReference type="InterPro" id="IPR050091">
    <property type="entry name" value="PKS_NRPS_Biosynth_Enz"/>
</dbReference>
<gene>
    <name evidence="11" type="ORF">ColSpa_04524</name>
</gene>
<keyword evidence="4" id="KW-0521">NADP</keyword>
<dbReference type="InterPro" id="IPR014043">
    <property type="entry name" value="Acyl_transferase_dom"/>
</dbReference>
<dbReference type="CDD" id="cd00833">
    <property type="entry name" value="PKS"/>
    <property type="match status" value="1"/>
</dbReference>
<dbReference type="Gene3D" id="3.40.47.10">
    <property type="match status" value="1"/>
</dbReference>
<dbReference type="Pfam" id="PF08659">
    <property type="entry name" value="KR"/>
    <property type="match status" value="1"/>
</dbReference>
<evidence type="ECO:0000256" key="7">
    <source>
        <dbReference type="ARBA" id="ARBA00023315"/>
    </source>
</evidence>
<dbReference type="Pfam" id="PF00109">
    <property type="entry name" value="ketoacyl-synt"/>
    <property type="match status" value="1"/>
</dbReference>
<feature type="region of interest" description="C-terminal hotdog fold" evidence="8">
    <location>
        <begin position="1049"/>
        <end position="1202"/>
    </location>
</feature>
<dbReference type="GO" id="GO:0004315">
    <property type="term" value="F:3-oxoacyl-[acyl-carrier-protein] synthase activity"/>
    <property type="evidence" value="ECO:0007669"/>
    <property type="project" value="InterPro"/>
</dbReference>
<dbReference type="InterPro" id="IPR036291">
    <property type="entry name" value="NAD(P)-bd_dom_sf"/>
</dbReference>
<dbReference type="InterPro" id="IPR029063">
    <property type="entry name" value="SAM-dependent_MTases_sf"/>
</dbReference>
<dbReference type="GO" id="GO:1901336">
    <property type="term" value="P:lactone biosynthetic process"/>
    <property type="evidence" value="ECO:0007669"/>
    <property type="project" value="UniProtKB-ARBA"/>
</dbReference>
<dbReference type="Gene3D" id="3.40.50.150">
    <property type="entry name" value="Vaccinia Virus protein VP39"/>
    <property type="match status" value="1"/>
</dbReference>
<dbReference type="SMART" id="SM00827">
    <property type="entry name" value="PKS_AT"/>
    <property type="match status" value="1"/>
</dbReference>
<evidence type="ECO:0000313" key="11">
    <source>
        <dbReference type="EMBL" id="GKT44343.1"/>
    </source>
</evidence>
<dbReference type="InterPro" id="IPR016035">
    <property type="entry name" value="Acyl_Trfase/lysoPLipase"/>
</dbReference>
<dbReference type="InterPro" id="IPR049552">
    <property type="entry name" value="PKS_DH_N"/>
</dbReference>
<evidence type="ECO:0000259" key="9">
    <source>
        <dbReference type="PROSITE" id="PS52004"/>
    </source>
</evidence>
<dbReference type="EMBL" id="BQXU01000009">
    <property type="protein sequence ID" value="GKT44343.1"/>
    <property type="molecule type" value="Genomic_DNA"/>
</dbReference>
<dbReference type="SUPFAM" id="SSF55048">
    <property type="entry name" value="Probable ACP-binding domain of malonyl-CoA ACP transacylase"/>
    <property type="match status" value="1"/>
</dbReference>
<dbReference type="SUPFAM" id="SSF52151">
    <property type="entry name" value="FabD/lysophospholipase-like"/>
    <property type="match status" value="1"/>
</dbReference>
<dbReference type="InterPro" id="IPR016039">
    <property type="entry name" value="Thiolase-like"/>
</dbReference>
<dbReference type="Gene3D" id="3.40.366.10">
    <property type="entry name" value="Malonyl-Coenzyme A Acyl Carrier Protein, domain 2"/>
    <property type="match status" value="1"/>
</dbReference>
<dbReference type="InterPro" id="IPR011032">
    <property type="entry name" value="GroES-like_sf"/>
</dbReference>
<dbReference type="CDD" id="cd05195">
    <property type="entry name" value="enoyl_red"/>
    <property type="match status" value="1"/>
</dbReference>
<dbReference type="SMART" id="SM00829">
    <property type="entry name" value="PKS_ER"/>
    <property type="match status" value="1"/>
</dbReference>
<evidence type="ECO:0000256" key="1">
    <source>
        <dbReference type="ARBA" id="ARBA00022450"/>
    </source>
</evidence>
<dbReference type="InterPro" id="IPR049900">
    <property type="entry name" value="PKS_mFAS_DH"/>
</dbReference>
<keyword evidence="5" id="KW-0560">Oxidoreductase</keyword>
<dbReference type="Pfam" id="PF02801">
    <property type="entry name" value="Ketoacyl-synt_C"/>
    <property type="match status" value="1"/>
</dbReference>
<dbReference type="InterPro" id="IPR049551">
    <property type="entry name" value="PKS_DH_C"/>
</dbReference>
<feature type="region of interest" description="N-terminal hotdog fold" evidence="8">
    <location>
        <begin position="905"/>
        <end position="1035"/>
    </location>
</feature>
<dbReference type="PANTHER" id="PTHR43775:SF37">
    <property type="entry name" value="SI:DKEY-61P9.11"/>
    <property type="match status" value="1"/>
</dbReference>
<dbReference type="InterPro" id="IPR013968">
    <property type="entry name" value="PKS_KR"/>
</dbReference>
<dbReference type="SUPFAM" id="SSF53901">
    <property type="entry name" value="Thiolase-like"/>
    <property type="match status" value="1"/>
</dbReference>
<keyword evidence="3" id="KW-0808">Transferase</keyword>
<keyword evidence="7" id="KW-0012">Acyltransferase</keyword>
<proteinExistence type="predicted"/>
<sequence>MTGQKMPDIAICGMSLRLARGIRTPGEFWSVLSQGQDLQEPVPPSRYNIHGFTDSLGGKQSIKALNGYFIDTAELDKLDVAQFQMSKDELAKCDPQQRLMLETTYEALADAGETEYSGAPIGCYVGTTAEDWLRMSAKELQHTQGNVLGGATDFMLPNRVSYQFNLKGPSYAIKTGCSASLIALHAACSDLRNGSTSGAVVGGTSLLLDPTTTVLMTSDGIISPTGSCNTFDAKADGFARADGIAVLYIKRLDDAVRDGNPIRAVIKATGTNTDGRNVGAAAALMQPNGEVQEALMRQTYMDAGLDPHDTDFVELHGTGTPVGDPIEATAVGKVFGKGNKKGILIGSVKPNVGHTEAASGLVSVIKAVMALEKGLIPPNIKFTEPNPNIPFTEFGLRVPSQLTPFPSDRTKRVSVNSFGVGGANAHVILEATNRLQKPNKSRGPQLLLYSANTQLSLKKNKEQYNSFVERNEIQAADIAYTLGRARLKMLFRTFRVVDHTGKMLIEGPSNAKAPSDCPRVTMVFTGQGAQWPRMGAELIQHDSRFRADLERMDRILQSLQHAPKWHIIDELQKPPEFSRVGNALLSQPLCTILQIALFHRFAEAGVKPHSVIGHSSGEIAAAYASNKLSLEAAVVLAYYRGLSAANAAVFASVAGSMAVINLGSRQLSQYLRPGAVVACENSPASTTISGDKEVVNEVISLIKRDFPDTDCRYLRVEVAYHSHHMLAPSREYLQIVQQEMRKRYWSPATSVVTSTDIQFISTVSGEKCEASALQTPAYWAKNLVSTVCFATAVASLLKDPDLEQCLFVEIGPHAALAGPLRQNCAAASQRCNFVPSLMRSRDSSMSLLSAIGELFLRGVNLNYSSIFPVGAIVAGLPPYAWDHTGSHWYETRLSREWRFRKHPQHCLLGSRLVESSDLEPAWRNMLHVENEPWLSDHRIQHDIVFPLVGYAAMAGEAIRQLTGVNNGYTIKDLMVRTALVLPEARAVEILTSLRRHKTSDIDHSSEWFTFSICSHNGSSWTLHCEGRVRSCNETKRLSKVVHRQGLVNLPRKVNESRFYDALSRTGITYGPEFRLLKSMRSATTECEASGELLTKKYESCRHFVQHPVLMDACFQLVFVSLAKGLGRNLNRILMPTKIRELDVRNFPVNAGTGSPRVASTGSETDASVECVAGDSVVFYIGGAQFSQVGDGTFLSEGPDGDQLDRHAAARLEWLPDAECFDVGSLIKPPRNYETTEVLMLEELTLLCILESADRIPLLEPKVGFMEKYRAWLVRDIVAAKQGEHPFVKNAAALAGMPSAERKALIDHVYSCLLKTERTSLPIAVKRIHDNIEDIFTGREQVLDILMRDNELAKLYNHLSFDYGAFVKVISHWRPTLRILEVGAGTGATTELVIQSLLKSGQSSASLPAYSTYTFTDISAGFFVQAKERFSYAPNMEYKVLDASRDALSQGFEYGSYDIIFAANVLHATPSLTKTLVNLRKLLRPGGFIVITELCCLKRCAGYIFGTLPGWWLGEKDGREWEPYVPVSRWDQELKKSGYTGVDTAIYDDEQPFHFSAAIVSRKLGATPNGVTTSDSVTILSEMPDAPLSHNLANHMRESGWEVVVAGNNDVGKLRSDADIICLWDIEAEFFENLTEHLFSQYKHLIKSINQQQSLLWLARPVQIGCRDPRSAQGIGAAKTVRAELGLNVCTLEMDPSQVSFSDIVMKVFQRIRRDAEKEDEKLHADKEFAVVDGVICTGRYHPFSLNDELTGVTNDSSAAGYTDPWGSQEKVQTQKRLDMDQPGRLETLRWVEEPVSKVLGDNDVEVEPHYVGLNFRDVVLANGLLSLPDECPSISGFGAECAGVVTRTGQGITGLAVGDKVMALNAGGCLTSRVVIPALQVAKVPTSMSFEVAASVPACFSTAWRAICDLASIERGQKVLIHSACGGVGLATVQLCKLIGAEIFATVSSPEKVDHLVRIWGVPRNHIFDSRSPSFLEGIMRETGGRGVDLVLNSLSGDLLHASWECVAPFGMLIELGKRDIAGASRLNMQPFMQNRSYVCINMAHIVRERPEIIGRILERLIPLFEKRKLTPLAPRQVFSPLEMHRAFLQFQKGTHIGKLLIRLEPEDMKFAAAPTYRPVTFRPDATYLLVGGLGGLGRSLATWLAERGACYLLFLSRSAGMTNDSQEIVKDLASMGCHAVTVAGHVDNVEDVRKAIKMAKTPVRGVFQLAMVLKVCDPLSSPPKKKPF</sequence>
<accession>A0AA37LDE7</accession>
<dbReference type="InterPro" id="IPR014030">
    <property type="entry name" value="Ketoacyl_synth_N"/>
</dbReference>
<dbReference type="PROSITE" id="PS52004">
    <property type="entry name" value="KS3_2"/>
    <property type="match status" value="1"/>
</dbReference>
<evidence type="ECO:0000256" key="5">
    <source>
        <dbReference type="ARBA" id="ARBA00023002"/>
    </source>
</evidence>
<dbReference type="Pfam" id="PF08240">
    <property type="entry name" value="ADH_N"/>
    <property type="match status" value="1"/>
</dbReference>
<dbReference type="SMART" id="SM00825">
    <property type="entry name" value="PKS_KS"/>
    <property type="match status" value="1"/>
</dbReference>
<name>A0AA37LDE7_9PEZI</name>
<dbReference type="Pfam" id="PF00107">
    <property type="entry name" value="ADH_zinc_N"/>
    <property type="match status" value="1"/>
</dbReference>
<dbReference type="Gene3D" id="3.40.50.720">
    <property type="entry name" value="NAD(P)-binding Rossmann-like Domain"/>
    <property type="match status" value="2"/>
</dbReference>